<dbReference type="Pfam" id="PF17764">
    <property type="entry name" value="PriA_3primeBD"/>
    <property type="match status" value="1"/>
</dbReference>
<evidence type="ECO:0000256" key="1">
    <source>
        <dbReference type="ARBA" id="ARBA00022515"/>
    </source>
</evidence>
<feature type="binding site" evidence="12">
    <location>
        <position position="490"/>
    </location>
    <ligand>
        <name>Zn(2+)</name>
        <dbReference type="ChEBI" id="CHEBI:29105"/>
        <label>1</label>
    </ligand>
</feature>
<dbReference type="SMART" id="SM00487">
    <property type="entry name" value="DEXDc"/>
    <property type="match status" value="1"/>
</dbReference>
<feature type="binding site" evidence="12">
    <location>
        <position position="474"/>
    </location>
    <ligand>
        <name>Zn(2+)</name>
        <dbReference type="ChEBI" id="CHEBI:29105"/>
        <label>2</label>
    </ligand>
</feature>
<comment type="similarity">
    <text evidence="12">Belongs to the helicase family. PriA subfamily.</text>
</comment>
<name>A0AA42CXW9_9GAMM</name>
<dbReference type="GO" id="GO:0043138">
    <property type="term" value="F:3'-5' DNA helicase activity"/>
    <property type="evidence" value="ECO:0007669"/>
    <property type="project" value="UniProtKB-EC"/>
</dbReference>
<feature type="binding site" evidence="12">
    <location>
        <position position="456"/>
    </location>
    <ligand>
        <name>Zn(2+)</name>
        <dbReference type="ChEBI" id="CHEBI:29105"/>
        <label>2</label>
    </ligand>
</feature>
<dbReference type="GO" id="GO:0006302">
    <property type="term" value="P:double-strand break repair"/>
    <property type="evidence" value="ECO:0007669"/>
    <property type="project" value="InterPro"/>
</dbReference>
<dbReference type="InterPro" id="IPR042115">
    <property type="entry name" value="PriA_3primeBD_sf"/>
</dbReference>
<evidence type="ECO:0000256" key="5">
    <source>
        <dbReference type="ARBA" id="ARBA00022801"/>
    </source>
</evidence>
<dbReference type="InterPro" id="IPR041236">
    <property type="entry name" value="PriA_C"/>
</dbReference>
<feature type="binding site" evidence="12">
    <location>
        <position position="477"/>
    </location>
    <ligand>
        <name>Zn(2+)</name>
        <dbReference type="ChEBI" id="CHEBI:29105"/>
        <label>2</label>
    </ligand>
</feature>
<organism evidence="14 15">
    <name type="scientific">Larsenimonas rhizosphaerae</name>
    <dbReference type="NCBI Taxonomy" id="2944682"/>
    <lineage>
        <taxon>Bacteria</taxon>
        <taxon>Pseudomonadati</taxon>
        <taxon>Pseudomonadota</taxon>
        <taxon>Gammaproteobacteria</taxon>
        <taxon>Oceanospirillales</taxon>
        <taxon>Halomonadaceae</taxon>
        <taxon>Larsenimonas</taxon>
    </lineage>
</organism>
<dbReference type="FunFam" id="3.40.1440.60:FF:000001">
    <property type="entry name" value="Primosomal protein N"/>
    <property type="match status" value="1"/>
</dbReference>
<dbReference type="HAMAP" id="MF_00983">
    <property type="entry name" value="PriA"/>
    <property type="match status" value="1"/>
</dbReference>
<evidence type="ECO:0000256" key="2">
    <source>
        <dbReference type="ARBA" id="ARBA00022705"/>
    </source>
</evidence>
<evidence type="ECO:0000256" key="3">
    <source>
        <dbReference type="ARBA" id="ARBA00022723"/>
    </source>
</evidence>
<dbReference type="Pfam" id="PF00270">
    <property type="entry name" value="DEAD"/>
    <property type="match status" value="1"/>
</dbReference>
<dbReference type="Gene3D" id="3.40.1440.60">
    <property type="entry name" value="PriA, 3(prime) DNA-binding domain"/>
    <property type="match status" value="1"/>
</dbReference>
<dbReference type="GO" id="GO:0006270">
    <property type="term" value="P:DNA replication initiation"/>
    <property type="evidence" value="ECO:0007669"/>
    <property type="project" value="TreeGrafter"/>
</dbReference>
<keyword evidence="1 12" id="KW-0639">Primosome</keyword>
<keyword evidence="3 12" id="KW-0479">Metal-binding</keyword>
<keyword evidence="5 12" id="KW-0378">Hydrolase</keyword>
<dbReference type="InterPro" id="IPR011545">
    <property type="entry name" value="DEAD/DEAH_box_helicase_dom"/>
</dbReference>
<dbReference type="PANTHER" id="PTHR30580">
    <property type="entry name" value="PRIMOSOMAL PROTEIN N"/>
    <property type="match status" value="1"/>
</dbReference>
<dbReference type="Gene3D" id="3.40.50.300">
    <property type="entry name" value="P-loop containing nucleotide triphosphate hydrolases"/>
    <property type="match status" value="2"/>
</dbReference>
<dbReference type="NCBIfam" id="TIGR00595">
    <property type="entry name" value="priA"/>
    <property type="match status" value="1"/>
</dbReference>
<evidence type="ECO:0000256" key="9">
    <source>
        <dbReference type="ARBA" id="ARBA00023125"/>
    </source>
</evidence>
<dbReference type="InterPro" id="IPR041222">
    <property type="entry name" value="PriA_3primeBD"/>
</dbReference>
<gene>
    <name evidence="12" type="primary">priA</name>
    <name evidence="14" type="ORF">OQ287_08905</name>
</gene>
<sequence>MPDPFSATPRIIEVAIPTPLRRCFDYLPGPDTPVQGWQPGLRVKLSFGHRDMVGIVVGTKQDSDVPTSRLKPIKALIDQTPLPADWLALCRFTARYYQHSLGDTLFQALPVLLRQGRPLEARTLDRWRLTSRGQNTSAEQLGRAHKQAELLDMLRQHRRGMPHTAITAQGFTRQQLEALAGKGLVEVHTEQAIAPPRDNHETLAEPSLTLSREQSEVLAALHAQLGRFSPSLLHGVTGSGKTEVYLQLIEAVLHRRQQALVLIPEIGLTPQTLDRFRRRFNVPIVALHSGMSDNERLDAWEAAGAGRARIIIGTRSAVFTPMAALGIIIIDEEHDDSFKQQDGLRYHARDLALVRAQSEHIPVVLGTATPSLVTLRHARDGRYHHLHLTRRAGHSRKAHIELLDIRGRPQDGGLTPPALEAIREQLALKRQVLIFINRRGYAPTLACHQCGWLAECPRCDARLTLHRHPPELICHHCDHHVALPDACPSCHSGDLRPQGSGTERTEDALATAFPDTQVLRVDRDSTRRKDALQHTLDIIHRGDPCLLVGTQMLAKGHHFPHITLVVVVNADGGLYSADYRALETSAQLLIQVAGRAGRAEHPGRVLIQTHHPDDPGLLLLAEQGYDALAERLLVERRQAGLPPYRHLMLLRGESPHQQNLLELFGRVGEALRGHVAAHDIRVDCLGPVPAPMERRQGRYHVQLMLAADGRAPLHDAGAWLVHYMEQLPEARRLRWSLDVDPVALD</sequence>
<comment type="catalytic activity">
    <reaction evidence="11 12">
        <text>ATP + H2O = ADP + phosphate + H(+)</text>
        <dbReference type="Rhea" id="RHEA:13065"/>
        <dbReference type="ChEBI" id="CHEBI:15377"/>
        <dbReference type="ChEBI" id="CHEBI:15378"/>
        <dbReference type="ChEBI" id="CHEBI:30616"/>
        <dbReference type="ChEBI" id="CHEBI:43474"/>
        <dbReference type="ChEBI" id="CHEBI:456216"/>
        <dbReference type="EC" id="5.6.2.4"/>
    </reaction>
</comment>
<evidence type="ECO:0000256" key="12">
    <source>
        <dbReference type="HAMAP-Rule" id="MF_00983"/>
    </source>
</evidence>
<accession>A0AA42CXW9</accession>
<dbReference type="InterPro" id="IPR027417">
    <property type="entry name" value="P-loop_NTPase"/>
</dbReference>
<dbReference type="InterPro" id="IPR040498">
    <property type="entry name" value="PriA_CRR"/>
</dbReference>
<dbReference type="GO" id="GO:1990077">
    <property type="term" value="C:primosome complex"/>
    <property type="evidence" value="ECO:0007669"/>
    <property type="project" value="UniProtKB-UniRule"/>
</dbReference>
<dbReference type="GO" id="GO:0016787">
    <property type="term" value="F:hydrolase activity"/>
    <property type="evidence" value="ECO:0007669"/>
    <property type="project" value="UniProtKB-KW"/>
</dbReference>
<feature type="binding site" evidence="12">
    <location>
        <position position="450"/>
    </location>
    <ligand>
        <name>Zn(2+)</name>
        <dbReference type="ChEBI" id="CHEBI:29105"/>
        <label>1</label>
    </ligand>
</feature>
<comment type="subunit">
    <text evidence="12">Component of the replication restart primosome.</text>
</comment>
<reference evidence="14" key="1">
    <citation type="submission" date="2022-11" db="EMBL/GenBank/DDBJ databases">
        <title>Larsenimonas rhizosphaerae sp. nov., isolated from a tidal mudflat.</title>
        <authorList>
            <person name="Lee S.D."/>
            <person name="Kim I.S."/>
        </authorList>
    </citation>
    <scope>NUCLEOTIDE SEQUENCE</scope>
    <source>
        <strain evidence="14">GH2-1</strain>
    </source>
</reference>
<feature type="binding site" evidence="12">
    <location>
        <position position="459"/>
    </location>
    <ligand>
        <name>Zn(2+)</name>
        <dbReference type="ChEBI" id="CHEBI:29105"/>
        <label>2</label>
    </ligand>
</feature>
<keyword evidence="9 12" id="KW-0238">DNA-binding</keyword>
<dbReference type="CDD" id="cd17929">
    <property type="entry name" value="DEXHc_priA"/>
    <property type="match status" value="1"/>
</dbReference>
<evidence type="ECO:0000256" key="10">
    <source>
        <dbReference type="ARBA" id="ARBA00023235"/>
    </source>
</evidence>
<evidence type="ECO:0000313" key="14">
    <source>
        <dbReference type="EMBL" id="MCX2524360.1"/>
    </source>
</evidence>
<dbReference type="PROSITE" id="PS51192">
    <property type="entry name" value="HELICASE_ATP_BIND_1"/>
    <property type="match status" value="1"/>
</dbReference>
<feature type="binding site" evidence="12">
    <location>
        <position position="447"/>
    </location>
    <ligand>
        <name>Zn(2+)</name>
        <dbReference type="ChEBI" id="CHEBI:29105"/>
        <label>1</label>
    </ligand>
</feature>
<evidence type="ECO:0000256" key="8">
    <source>
        <dbReference type="ARBA" id="ARBA00022840"/>
    </source>
</evidence>
<dbReference type="Pfam" id="PF18319">
    <property type="entry name" value="Zn_ribbon_PriA"/>
    <property type="match status" value="1"/>
</dbReference>
<dbReference type="FunFam" id="3.40.50.300:FF:000489">
    <property type="entry name" value="Primosome assembly protein PriA"/>
    <property type="match status" value="1"/>
</dbReference>
<dbReference type="GO" id="GO:0006269">
    <property type="term" value="P:DNA replication, synthesis of primer"/>
    <property type="evidence" value="ECO:0007669"/>
    <property type="project" value="UniProtKB-KW"/>
</dbReference>
<dbReference type="EC" id="5.6.2.4" evidence="12"/>
<feature type="domain" description="Helicase ATP-binding" evidence="13">
    <location>
        <begin position="222"/>
        <end position="388"/>
    </location>
</feature>
<dbReference type="SMART" id="SM00490">
    <property type="entry name" value="HELICc"/>
    <property type="match status" value="1"/>
</dbReference>
<dbReference type="InterPro" id="IPR014001">
    <property type="entry name" value="Helicase_ATP-bd"/>
</dbReference>
<dbReference type="CDD" id="cd18804">
    <property type="entry name" value="SF2_C_priA"/>
    <property type="match status" value="1"/>
</dbReference>
<keyword evidence="15" id="KW-1185">Reference proteome</keyword>
<dbReference type="AlphaFoldDB" id="A0AA42CXW9"/>
<keyword evidence="4 12" id="KW-0547">Nucleotide-binding</keyword>
<protein>
    <recommendedName>
        <fullName evidence="12">Replication restart protein PriA</fullName>
    </recommendedName>
    <alternativeName>
        <fullName evidence="12">ATP-dependent DNA helicase PriA</fullName>
        <ecNumber evidence="12">5.6.2.4</ecNumber>
    </alternativeName>
    <alternativeName>
        <fullName evidence="12">DNA 3'-5' helicase PriA</fullName>
    </alternativeName>
</protein>
<dbReference type="GO" id="GO:0008270">
    <property type="term" value="F:zinc ion binding"/>
    <property type="evidence" value="ECO:0007669"/>
    <property type="project" value="UniProtKB-UniRule"/>
</dbReference>
<keyword evidence="2 12" id="KW-0235">DNA replication</keyword>
<evidence type="ECO:0000256" key="6">
    <source>
        <dbReference type="ARBA" id="ARBA00022806"/>
    </source>
</evidence>
<comment type="catalytic activity">
    <reaction evidence="12">
        <text>Couples ATP hydrolysis with the unwinding of duplex DNA by translocating in the 3'-5' direction.</text>
        <dbReference type="EC" id="5.6.2.4"/>
    </reaction>
</comment>
<keyword evidence="8 12" id="KW-0067">ATP-binding</keyword>
<feature type="binding site" evidence="12">
    <location>
        <position position="487"/>
    </location>
    <ligand>
        <name>Zn(2+)</name>
        <dbReference type="ChEBI" id="CHEBI:29105"/>
        <label>1</label>
    </ligand>
</feature>
<dbReference type="NCBIfam" id="NF004067">
    <property type="entry name" value="PRK05580.1-4"/>
    <property type="match status" value="1"/>
</dbReference>
<dbReference type="NCBIfam" id="NF004065">
    <property type="entry name" value="PRK05580.1-1"/>
    <property type="match status" value="1"/>
</dbReference>
<dbReference type="PANTHER" id="PTHR30580:SF0">
    <property type="entry name" value="PRIMOSOMAL PROTEIN N"/>
    <property type="match status" value="1"/>
</dbReference>
<dbReference type="SUPFAM" id="SSF52540">
    <property type="entry name" value="P-loop containing nucleoside triphosphate hydrolases"/>
    <property type="match status" value="1"/>
</dbReference>
<dbReference type="Proteomes" id="UP001165678">
    <property type="component" value="Unassembled WGS sequence"/>
</dbReference>
<keyword evidence="6 12" id="KW-0347">Helicase</keyword>
<proteinExistence type="inferred from homology"/>
<keyword evidence="10 12" id="KW-0413">Isomerase</keyword>
<evidence type="ECO:0000256" key="4">
    <source>
        <dbReference type="ARBA" id="ARBA00022741"/>
    </source>
</evidence>
<comment type="caution">
    <text evidence="14">The sequence shown here is derived from an EMBL/GenBank/DDBJ whole genome shotgun (WGS) entry which is preliminary data.</text>
</comment>
<dbReference type="GO" id="GO:0006310">
    <property type="term" value="P:DNA recombination"/>
    <property type="evidence" value="ECO:0007669"/>
    <property type="project" value="InterPro"/>
</dbReference>
<dbReference type="Pfam" id="PF18074">
    <property type="entry name" value="PriA_C"/>
    <property type="match status" value="1"/>
</dbReference>
<dbReference type="RefSeq" id="WP_265896208.1">
    <property type="nucleotide sequence ID" value="NZ_JAPIVE010000002.1"/>
</dbReference>
<keyword evidence="7 12" id="KW-0862">Zinc</keyword>
<evidence type="ECO:0000256" key="7">
    <source>
        <dbReference type="ARBA" id="ARBA00022833"/>
    </source>
</evidence>
<evidence type="ECO:0000259" key="13">
    <source>
        <dbReference type="PROSITE" id="PS51192"/>
    </source>
</evidence>
<dbReference type="InterPro" id="IPR001650">
    <property type="entry name" value="Helicase_C-like"/>
</dbReference>
<evidence type="ECO:0000256" key="11">
    <source>
        <dbReference type="ARBA" id="ARBA00048988"/>
    </source>
</evidence>
<comment type="function">
    <text evidence="12">Initiates the restart of stalled replication forks, which reloads the replicative helicase on sites other than the origin of replication. Recognizes and binds to abandoned replication forks and remodels them to uncover a helicase loading site. Promotes assembly of the primosome at these replication forks.</text>
</comment>
<dbReference type="GO" id="GO:0005524">
    <property type="term" value="F:ATP binding"/>
    <property type="evidence" value="ECO:0007669"/>
    <property type="project" value="UniProtKB-UniRule"/>
</dbReference>
<comment type="cofactor">
    <cofactor evidence="12">
        <name>Zn(2+)</name>
        <dbReference type="ChEBI" id="CHEBI:29105"/>
    </cofactor>
    <text evidence="12">Binds 2 zinc ions per subunit.</text>
</comment>
<evidence type="ECO:0000313" key="15">
    <source>
        <dbReference type="Proteomes" id="UP001165678"/>
    </source>
</evidence>
<dbReference type="InterPro" id="IPR005259">
    <property type="entry name" value="PriA"/>
</dbReference>
<dbReference type="EMBL" id="JAPIVE010000002">
    <property type="protein sequence ID" value="MCX2524360.1"/>
    <property type="molecule type" value="Genomic_DNA"/>
</dbReference>
<dbReference type="GO" id="GO:0003677">
    <property type="term" value="F:DNA binding"/>
    <property type="evidence" value="ECO:0007669"/>
    <property type="project" value="UniProtKB-UniRule"/>
</dbReference>